<dbReference type="AlphaFoldDB" id="A0A5S4H4B2"/>
<proteinExistence type="predicted"/>
<feature type="compositionally biased region" description="Low complexity" evidence="1">
    <location>
        <begin position="111"/>
        <end position="129"/>
    </location>
</feature>
<feature type="compositionally biased region" description="Basic and acidic residues" evidence="1">
    <location>
        <begin position="136"/>
        <end position="151"/>
    </location>
</feature>
<gene>
    <name evidence="2" type="ORF">ETD85_00800</name>
</gene>
<dbReference type="RefSeq" id="WP_138687610.1">
    <property type="nucleotide sequence ID" value="NZ_JBHSAZ010000112.1"/>
</dbReference>
<protein>
    <submittedName>
        <fullName evidence="2">Uncharacterized protein</fullName>
    </submittedName>
</protein>
<dbReference type="OrthoDB" id="3540887at2"/>
<organism evidence="2 3">
    <name type="scientific">Nonomuraea zeae</name>
    <dbReference type="NCBI Taxonomy" id="1642303"/>
    <lineage>
        <taxon>Bacteria</taxon>
        <taxon>Bacillati</taxon>
        <taxon>Actinomycetota</taxon>
        <taxon>Actinomycetes</taxon>
        <taxon>Streptosporangiales</taxon>
        <taxon>Streptosporangiaceae</taxon>
        <taxon>Nonomuraea</taxon>
    </lineage>
</organism>
<accession>A0A5S4H4B2</accession>
<dbReference type="Proteomes" id="UP000306628">
    <property type="component" value="Unassembled WGS sequence"/>
</dbReference>
<keyword evidence="3" id="KW-1185">Reference proteome</keyword>
<evidence type="ECO:0000256" key="1">
    <source>
        <dbReference type="SAM" id="MobiDB-lite"/>
    </source>
</evidence>
<feature type="region of interest" description="Disordered" evidence="1">
    <location>
        <begin position="106"/>
        <end position="151"/>
    </location>
</feature>
<evidence type="ECO:0000313" key="2">
    <source>
        <dbReference type="EMBL" id="TMR39584.1"/>
    </source>
</evidence>
<dbReference type="EMBL" id="VCKX01000002">
    <property type="protein sequence ID" value="TMR39584.1"/>
    <property type="molecule type" value="Genomic_DNA"/>
</dbReference>
<reference evidence="2 3" key="1">
    <citation type="submission" date="2019-05" db="EMBL/GenBank/DDBJ databases">
        <title>Draft genome sequence of Nonomuraea zeae DSM 100528.</title>
        <authorList>
            <person name="Saricaoglu S."/>
            <person name="Isik K."/>
        </authorList>
    </citation>
    <scope>NUCLEOTIDE SEQUENCE [LARGE SCALE GENOMIC DNA]</scope>
    <source>
        <strain evidence="2 3">DSM 100528</strain>
    </source>
</reference>
<name>A0A5S4H4B2_9ACTN</name>
<sequence>MSRNTSGPGWSGDMLDRPEMVQAFAAQLRRVLSDQAAFVAQVRRDAEAMWKENPPEGYSSFEAWWRHSRVTSPFAEIQELLETAAKRTFRLAARYEKHRHTIPDARRAAVEAKQQQALPPAEPEQQARPPQKRRTKADQDFLEMIRQDRPA</sequence>
<comment type="caution">
    <text evidence="2">The sequence shown here is derived from an EMBL/GenBank/DDBJ whole genome shotgun (WGS) entry which is preliminary data.</text>
</comment>
<evidence type="ECO:0000313" key="3">
    <source>
        <dbReference type="Proteomes" id="UP000306628"/>
    </source>
</evidence>